<dbReference type="STRING" id="447.Lboz_1431"/>
<dbReference type="Proteomes" id="UP000054695">
    <property type="component" value="Unassembled WGS sequence"/>
</dbReference>
<evidence type="ECO:0000256" key="1">
    <source>
        <dbReference type="SAM" id="MobiDB-lite"/>
    </source>
</evidence>
<reference evidence="2 3" key="1">
    <citation type="submission" date="2015-11" db="EMBL/GenBank/DDBJ databases">
        <title>Genomic analysis of 38 Legionella species identifies large and diverse effector repertoires.</title>
        <authorList>
            <person name="Burstein D."/>
            <person name="Amaro F."/>
            <person name="Zusman T."/>
            <person name="Lifshitz Z."/>
            <person name="Cohen O."/>
            <person name="Gilbert J.A."/>
            <person name="Pupko T."/>
            <person name="Shuman H.A."/>
            <person name="Segal G."/>
        </authorList>
    </citation>
    <scope>NUCLEOTIDE SEQUENCE [LARGE SCALE GENOMIC DNA]</scope>
    <source>
        <strain evidence="2 3">WIGA</strain>
    </source>
</reference>
<sequence length="98" mass="11068">MGKSSKWQAIKSKIENEEPKVDKELAFDPIDTQKELDEIEKMTYDPNNTAREMEVLRNTLIGAPVKLPAQLADQEKNLGADDTLFEIDDPEPNAPKMP</sequence>
<evidence type="ECO:0000313" key="3">
    <source>
        <dbReference type="Proteomes" id="UP000054695"/>
    </source>
</evidence>
<accession>A0A0W0RSG4</accession>
<dbReference type="PATRIC" id="fig|447.4.peg.1530"/>
<organism evidence="2 3">
    <name type="scientific">Legionella bozemanae</name>
    <name type="common">Fluoribacter bozemanae</name>
    <dbReference type="NCBI Taxonomy" id="447"/>
    <lineage>
        <taxon>Bacteria</taxon>
        <taxon>Pseudomonadati</taxon>
        <taxon>Pseudomonadota</taxon>
        <taxon>Gammaproteobacteria</taxon>
        <taxon>Legionellales</taxon>
        <taxon>Legionellaceae</taxon>
        <taxon>Legionella</taxon>
    </lineage>
</organism>
<protein>
    <submittedName>
        <fullName evidence="2">Uncharacterized protein</fullName>
    </submittedName>
</protein>
<dbReference type="RefSeq" id="WP_235810498.1">
    <property type="nucleotide sequence ID" value="NZ_CAAAIY010000001.1"/>
</dbReference>
<keyword evidence="3" id="KW-1185">Reference proteome</keyword>
<dbReference type="EMBL" id="LNXU01000017">
    <property type="protein sequence ID" value="KTC73991.1"/>
    <property type="molecule type" value="Genomic_DNA"/>
</dbReference>
<comment type="caution">
    <text evidence="2">The sequence shown here is derived from an EMBL/GenBank/DDBJ whole genome shotgun (WGS) entry which is preliminary data.</text>
</comment>
<feature type="region of interest" description="Disordered" evidence="1">
    <location>
        <begin position="72"/>
        <end position="98"/>
    </location>
</feature>
<gene>
    <name evidence="2" type="ORF">Lboz_1431</name>
</gene>
<name>A0A0W0RSG4_LEGBO</name>
<proteinExistence type="predicted"/>
<evidence type="ECO:0000313" key="2">
    <source>
        <dbReference type="EMBL" id="KTC73991.1"/>
    </source>
</evidence>
<dbReference type="AlphaFoldDB" id="A0A0W0RSG4"/>